<evidence type="ECO:0000313" key="1">
    <source>
        <dbReference type="EMBL" id="KAF2287952.1"/>
    </source>
</evidence>
<protein>
    <submittedName>
        <fullName evidence="1">Uncharacterized protein</fullName>
    </submittedName>
</protein>
<sequence length="330" mass="37383">MMASSGLNSDSGSIAMATLQKENPSMAVIPDTDLAEKRKFEDMGKVVGADENGMITKRMKDDAFVFLSPLTFIVAEALVESHDIVILELSGAWEPSDRSECIEALNFLDLRECGFLTWDKNVFGNVRKSIEQVSDKIAFLQQSQTVDLIAKLQDLNGHLTHLLKDEETMWMRRSWVNWLKDGDKNSGFSHQKATQCKRQNRIDSLSDLTGNWVREQDKLRRLHGVKLPAPPVSHLFVADDNLLFGRATPDEADAIRSLLTTYERASGQQINMEKSELTTSKCVYSHLRSELRGRIGDRLVDQSSKYLFTFCALEIKELFFVILKIEYGIK</sequence>
<organism evidence="1 2">
    <name type="scientific">Hevea brasiliensis</name>
    <name type="common">Para rubber tree</name>
    <name type="synonym">Siphonia brasiliensis</name>
    <dbReference type="NCBI Taxonomy" id="3981"/>
    <lineage>
        <taxon>Eukaryota</taxon>
        <taxon>Viridiplantae</taxon>
        <taxon>Streptophyta</taxon>
        <taxon>Embryophyta</taxon>
        <taxon>Tracheophyta</taxon>
        <taxon>Spermatophyta</taxon>
        <taxon>Magnoliopsida</taxon>
        <taxon>eudicotyledons</taxon>
        <taxon>Gunneridae</taxon>
        <taxon>Pentapetalae</taxon>
        <taxon>rosids</taxon>
        <taxon>fabids</taxon>
        <taxon>Malpighiales</taxon>
        <taxon>Euphorbiaceae</taxon>
        <taxon>Crotonoideae</taxon>
        <taxon>Micrandreae</taxon>
        <taxon>Hevea</taxon>
    </lineage>
</organism>
<dbReference type="Proteomes" id="UP000467840">
    <property type="component" value="Chromosome 8"/>
</dbReference>
<proteinExistence type="predicted"/>
<keyword evidence="2" id="KW-1185">Reference proteome</keyword>
<dbReference type="EMBL" id="JAAGAX010000016">
    <property type="protein sequence ID" value="KAF2287952.1"/>
    <property type="molecule type" value="Genomic_DNA"/>
</dbReference>
<evidence type="ECO:0000313" key="2">
    <source>
        <dbReference type="Proteomes" id="UP000467840"/>
    </source>
</evidence>
<name>A0A6A6KGC3_HEVBR</name>
<accession>A0A6A6KGC3</accession>
<gene>
    <name evidence="1" type="ORF">GH714_003436</name>
</gene>
<comment type="caution">
    <text evidence="1">The sequence shown here is derived from an EMBL/GenBank/DDBJ whole genome shotgun (WGS) entry which is preliminary data.</text>
</comment>
<reference evidence="1 2" key="1">
    <citation type="journal article" date="2020" name="Mol. Plant">
        <title>The Chromosome-Based Rubber Tree Genome Provides New Insights into Spurge Genome Evolution and Rubber Biosynthesis.</title>
        <authorList>
            <person name="Liu J."/>
            <person name="Shi C."/>
            <person name="Shi C.C."/>
            <person name="Li W."/>
            <person name="Zhang Q.J."/>
            <person name="Zhang Y."/>
            <person name="Li K."/>
            <person name="Lu H.F."/>
            <person name="Shi C."/>
            <person name="Zhu S.T."/>
            <person name="Xiao Z.Y."/>
            <person name="Nan H."/>
            <person name="Yue Y."/>
            <person name="Zhu X.G."/>
            <person name="Wu Y."/>
            <person name="Hong X.N."/>
            <person name="Fan G.Y."/>
            <person name="Tong Y."/>
            <person name="Zhang D."/>
            <person name="Mao C.L."/>
            <person name="Liu Y.L."/>
            <person name="Hao S.J."/>
            <person name="Liu W.Q."/>
            <person name="Lv M.Q."/>
            <person name="Zhang H.B."/>
            <person name="Liu Y."/>
            <person name="Hu-Tang G.R."/>
            <person name="Wang J.P."/>
            <person name="Wang J.H."/>
            <person name="Sun Y.H."/>
            <person name="Ni S.B."/>
            <person name="Chen W.B."/>
            <person name="Zhang X.C."/>
            <person name="Jiao Y.N."/>
            <person name="Eichler E.E."/>
            <person name="Li G.H."/>
            <person name="Liu X."/>
            <person name="Gao L.Z."/>
        </authorList>
    </citation>
    <scope>NUCLEOTIDE SEQUENCE [LARGE SCALE GENOMIC DNA]</scope>
    <source>
        <strain evidence="2">cv. GT1</strain>
        <tissue evidence="1">Leaf</tissue>
    </source>
</reference>
<dbReference type="AlphaFoldDB" id="A0A6A6KGC3"/>